<dbReference type="PANTHER" id="PTHR11731:SF193">
    <property type="entry name" value="DIPEPTIDYL PEPTIDASE 9"/>
    <property type="match status" value="1"/>
</dbReference>
<organism evidence="2 3">
    <name type="scientific">Rhamnusium bicolor</name>
    <dbReference type="NCBI Taxonomy" id="1586634"/>
    <lineage>
        <taxon>Eukaryota</taxon>
        <taxon>Metazoa</taxon>
        <taxon>Ecdysozoa</taxon>
        <taxon>Arthropoda</taxon>
        <taxon>Hexapoda</taxon>
        <taxon>Insecta</taxon>
        <taxon>Pterygota</taxon>
        <taxon>Neoptera</taxon>
        <taxon>Endopterygota</taxon>
        <taxon>Coleoptera</taxon>
        <taxon>Polyphaga</taxon>
        <taxon>Cucujiformia</taxon>
        <taxon>Chrysomeloidea</taxon>
        <taxon>Cerambycidae</taxon>
        <taxon>Lepturinae</taxon>
        <taxon>Rhagiini</taxon>
        <taxon>Rhamnusium</taxon>
    </lineage>
</organism>
<sequence length="84" mass="9366">MTSSGAKINSQICPSNPDLVAYICNHDIWVTHTVSGSNVRLTYAHKGGRNLSDDPLCAGVPSYVMQEEFSRYQGYWWQPKCVGK</sequence>
<dbReference type="SUPFAM" id="SSF82171">
    <property type="entry name" value="DPP6 N-terminal domain-like"/>
    <property type="match status" value="1"/>
</dbReference>
<reference evidence="2" key="1">
    <citation type="journal article" date="2023" name="Insect Mol. Biol.">
        <title>Genome sequencing provides insights into the evolution of gene families encoding plant cell wall-degrading enzymes in longhorned beetles.</title>
        <authorList>
            <person name="Shin N.R."/>
            <person name="Okamura Y."/>
            <person name="Kirsch R."/>
            <person name="Pauchet Y."/>
        </authorList>
    </citation>
    <scope>NUCLEOTIDE SEQUENCE</scope>
    <source>
        <strain evidence="2">RBIC_L_NR</strain>
    </source>
</reference>
<dbReference type="GO" id="GO:0008239">
    <property type="term" value="F:dipeptidyl-peptidase activity"/>
    <property type="evidence" value="ECO:0007669"/>
    <property type="project" value="TreeGrafter"/>
</dbReference>
<name>A0AAV8WM22_9CUCU</name>
<dbReference type="GO" id="GO:0006508">
    <property type="term" value="P:proteolysis"/>
    <property type="evidence" value="ECO:0007669"/>
    <property type="project" value="InterPro"/>
</dbReference>
<keyword evidence="3" id="KW-1185">Reference proteome</keyword>
<dbReference type="InterPro" id="IPR002469">
    <property type="entry name" value="Peptidase_S9B_N"/>
</dbReference>
<dbReference type="Pfam" id="PF00930">
    <property type="entry name" value="DPPIV_N"/>
    <property type="match status" value="1"/>
</dbReference>
<feature type="domain" description="Dipeptidylpeptidase IV N-terminal" evidence="1">
    <location>
        <begin position="9"/>
        <end position="80"/>
    </location>
</feature>
<evidence type="ECO:0000313" key="2">
    <source>
        <dbReference type="EMBL" id="KAJ8927647.1"/>
    </source>
</evidence>
<proteinExistence type="predicted"/>
<dbReference type="EMBL" id="JANEYF010005575">
    <property type="protein sequence ID" value="KAJ8927647.1"/>
    <property type="molecule type" value="Genomic_DNA"/>
</dbReference>
<dbReference type="PANTHER" id="PTHR11731">
    <property type="entry name" value="PROTEASE FAMILY S9B,C DIPEPTIDYL-PEPTIDASE IV-RELATED"/>
    <property type="match status" value="1"/>
</dbReference>
<protein>
    <recommendedName>
        <fullName evidence="1">Dipeptidylpeptidase IV N-terminal domain-containing protein</fullName>
    </recommendedName>
</protein>
<dbReference type="Gene3D" id="2.140.10.30">
    <property type="entry name" value="Dipeptidylpeptidase IV, N-terminal domain"/>
    <property type="match status" value="1"/>
</dbReference>
<accession>A0AAV8WM22</accession>
<gene>
    <name evidence="2" type="ORF">NQ314_019871</name>
</gene>
<dbReference type="InterPro" id="IPR050278">
    <property type="entry name" value="Serine_Prot_S9B/DPPIV"/>
</dbReference>
<dbReference type="Proteomes" id="UP001162156">
    <property type="component" value="Unassembled WGS sequence"/>
</dbReference>
<evidence type="ECO:0000313" key="3">
    <source>
        <dbReference type="Proteomes" id="UP001162156"/>
    </source>
</evidence>
<dbReference type="AlphaFoldDB" id="A0AAV8WM22"/>
<evidence type="ECO:0000259" key="1">
    <source>
        <dbReference type="Pfam" id="PF00930"/>
    </source>
</evidence>
<comment type="caution">
    <text evidence="2">The sequence shown here is derived from an EMBL/GenBank/DDBJ whole genome shotgun (WGS) entry which is preliminary data.</text>
</comment>